<dbReference type="AlphaFoldDB" id="A0A7X1NNR5"/>
<comment type="caution">
    <text evidence="3">The sequence shown here is derived from an EMBL/GenBank/DDBJ whole genome shotgun (WGS) entry which is preliminary data.</text>
</comment>
<name>A0A7X1NNR5_9MICC</name>
<feature type="domain" description="DUF7793" evidence="2">
    <location>
        <begin position="21"/>
        <end position="122"/>
    </location>
</feature>
<organism evidence="3 4">
    <name type="scientific">Arthrobacter bussei</name>
    <dbReference type="NCBI Taxonomy" id="2594179"/>
    <lineage>
        <taxon>Bacteria</taxon>
        <taxon>Bacillati</taxon>
        <taxon>Actinomycetota</taxon>
        <taxon>Actinomycetes</taxon>
        <taxon>Micrococcales</taxon>
        <taxon>Micrococcaceae</taxon>
        <taxon>Arthrobacter</taxon>
    </lineage>
</organism>
<accession>A0A7X1NNR5</accession>
<dbReference type="RefSeq" id="WP_152812821.1">
    <property type="nucleotide sequence ID" value="NZ_VJXX01000001.1"/>
</dbReference>
<dbReference type="Gene3D" id="3.40.1680.10">
    <property type="entry name" value="yp_829618.1 domain like"/>
    <property type="match status" value="1"/>
</dbReference>
<keyword evidence="4" id="KW-1185">Reference proteome</keyword>
<proteinExistence type="predicted"/>
<evidence type="ECO:0000313" key="4">
    <source>
        <dbReference type="Proteomes" id="UP000326464"/>
    </source>
</evidence>
<dbReference type="OrthoDB" id="4947062at2"/>
<evidence type="ECO:0000256" key="1">
    <source>
        <dbReference type="SAM" id="MobiDB-lite"/>
    </source>
</evidence>
<dbReference type="Pfam" id="PF25056">
    <property type="entry name" value="DUF7793"/>
    <property type="match status" value="1"/>
</dbReference>
<evidence type="ECO:0000313" key="3">
    <source>
        <dbReference type="EMBL" id="MPY10143.1"/>
    </source>
</evidence>
<dbReference type="Proteomes" id="UP000326464">
    <property type="component" value="Unassembled WGS sequence"/>
</dbReference>
<reference evidence="4" key="1">
    <citation type="submission" date="2019-07" db="EMBL/GenBank/DDBJ databases">
        <title>Arthrobacter KR32 sp. nov., isolated from mountain cheese made of cows milk.</title>
        <authorList>
            <person name="Flegler A."/>
        </authorList>
    </citation>
    <scope>NUCLEOTIDE SEQUENCE [LARGE SCALE GENOMIC DNA]</scope>
    <source>
        <strain evidence="4">KR32</strain>
    </source>
</reference>
<dbReference type="EMBL" id="VJXX01000001">
    <property type="protein sequence ID" value="MPY10143.1"/>
    <property type="molecule type" value="Genomic_DNA"/>
</dbReference>
<sequence>MDFADHVPQGARFTPHHVPPDIVMVEWQPCIALTDGDAEHIMGFMRSAGTAPRPLLVHPQDMRSISRNALAAFAETGWVSRMAVTGRSLIDGFLLEIYDELYRPPYEVRHFEVDAAALAWLRSPDTPIGPVSRRRRISGRSADRFPTTGR</sequence>
<feature type="region of interest" description="Disordered" evidence="1">
    <location>
        <begin position="131"/>
        <end position="150"/>
    </location>
</feature>
<evidence type="ECO:0000259" key="2">
    <source>
        <dbReference type="Pfam" id="PF25056"/>
    </source>
</evidence>
<dbReference type="Gene3D" id="3.40.970.30">
    <property type="entry name" value="yp_829618.1 like domains"/>
    <property type="match status" value="1"/>
</dbReference>
<gene>
    <name evidence="3" type="ORF">FNH21_05320</name>
</gene>
<dbReference type="InterPro" id="IPR056695">
    <property type="entry name" value="DUF7793"/>
</dbReference>
<protein>
    <recommendedName>
        <fullName evidence="2">DUF7793 domain-containing protein</fullName>
    </recommendedName>
</protein>